<reference evidence="1 2" key="1">
    <citation type="submission" date="2019-03" db="EMBL/GenBank/DDBJ databases">
        <title>Algoriphagus aquimaris sp. nov., isolated form marine sediment in Pohang, Korea.</title>
        <authorList>
            <person name="Kim J."/>
            <person name="Yoon S.-H."/>
            <person name="Lee S.-S."/>
        </authorList>
    </citation>
    <scope>NUCLEOTIDE SEQUENCE [LARGE SCALE GENOMIC DNA]</scope>
    <source>
        <strain evidence="1 2">F21</strain>
    </source>
</reference>
<name>A0A4R5UW77_9BACT</name>
<dbReference type="InterPro" id="IPR020018">
    <property type="entry name" value="Motility-assoc_lipoprot_GldH"/>
</dbReference>
<dbReference type="Proteomes" id="UP000295438">
    <property type="component" value="Unassembled WGS sequence"/>
</dbReference>
<dbReference type="Pfam" id="PF14109">
    <property type="entry name" value="GldH_lipo"/>
    <property type="match status" value="1"/>
</dbReference>
<proteinExistence type="predicted"/>
<gene>
    <name evidence="1" type="ORF">E1898_12930</name>
</gene>
<sequence>MEEIAEILSESSRLEEIKSQMIKGTTMSNRIIAGLILLLAFTSCVDERVYEDFQKLPSQGWSAQDSLIFELGELPESFGPNLIGVRFKEDYPYANIYVRLITQDSSLQTLENQLINLTLFDIDGEPMGEGFGSTYTLYDTLPFKIQSGTNQVILLQYMREAELKGIEAIGLKILK</sequence>
<dbReference type="EMBL" id="SMUW01000035">
    <property type="protein sequence ID" value="TDK43502.1"/>
    <property type="molecule type" value="Genomic_DNA"/>
</dbReference>
<keyword evidence="2" id="KW-1185">Reference proteome</keyword>
<dbReference type="AlphaFoldDB" id="A0A4R5UW77"/>
<comment type="caution">
    <text evidence="1">The sequence shown here is derived from an EMBL/GenBank/DDBJ whole genome shotgun (WGS) entry which is preliminary data.</text>
</comment>
<evidence type="ECO:0000313" key="2">
    <source>
        <dbReference type="Proteomes" id="UP000295438"/>
    </source>
</evidence>
<keyword evidence="1" id="KW-0449">Lipoprotein</keyword>
<protein>
    <submittedName>
        <fullName evidence="1">Gliding motility lipoprotein GldH</fullName>
    </submittedName>
</protein>
<evidence type="ECO:0000313" key="1">
    <source>
        <dbReference type="EMBL" id="TDK43502.1"/>
    </source>
</evidence>
<accession>A0A4R5UW77</accession>
<organism evidence="1 2">
    <name type="scientific">Algoriphagus formosus</name>
    <dbReference type="NCBI Taxonomy" id="2007308"/>
    <lineage>
        <taxon>Bacteria</taxon>
        <taxon>Pseudomonadati</taxon>
        <taxon>Bacteroidota</taxon>
        <taxon>Cytophagia</taxon>
        <taxon>Cytophagales</taxon>
        <taxon>Cyclobacteriaceae</taxon>
        <taxon>Algoriphagus</taxon>
    </lineage>
</organism>